<reference evidence="2" key="1">
    <citation type="submission" date="2012-11" db="EMBL/GenBank/DDBJ databases">
        <title>Permanent draft genomes of Rhodopirellula europaea strain SH398 and 6C.</title>
        <authorList>
            <person name="Richter M."/>
            <person name="Richter-Heitmann T."/>
            <person name="Frank C."/>
            <person name="Harder J."/>
            <person name="Glockner F.O."/>
        </authorList>
    </citation>
    <scope>NUCLEOTIDE SEQUENCE</scope>
    <source>
        <strain evidence="2">6C</strain>
    </source>
</reference>
<feature type="chain" id="PRO_5004020829" evidence="1">
    <location>
        <begin position="31"/>
        <end position="280"/>
    </location>
</feature>
<accession>M2BAF1</accession>
<evidence type="ECO:0000256" key="1">
    <source>
        <dbReference type="SAM" id="SignalP"/>
    </source>
</evidence>
<evidence type="ECO:0000313" key="3">
    <source>
        <dbReference type="Proteomes" id="UP000011529"/>
    </source>
</evidence>
<reference evidence="2" key="2">
    <citation type="journal article" date="2013" name="Mar. Genomics">
        <title>Expression of sulfatases in Rhodopirellula baltica and the diversity of sulfatases in the genus Rhodopirellula.</title>
        <authorList>
            <person name="Wegner C.E."/>
            <person name="Richter-Heitmann T."/>
            <person name="Klindworth A."/>
            <person name="Klockow C."/>
            <person name="Richter M."/>
            <person name="Achstetter T."/>
            <person name="Glockner F.O."/>
            <person name="Harder J."/>
        </authorList>
    </citation>
    <scope>NUCLEOTIDE SEQUENCE [LARGE SCALE GENOMIC DNA]</scope>
    <source>
        <strain evidence="2">6C</strain>
    </source>
</reference>
<dbReference type="InterPro" id="IPR011047">
    <property type="entry name" value="Quinoprotein_ADH-like_sf"/>
</dbReference>
<organism evidence="2 3">
    <name type="scientific">Rhodopirellula europaea 6C</name>
    <dbReference type="NCBI Taxonomy" id="1263867"/>
    <lineage>
        <taxon>Bacteria</taxon>
        <taxon>Pseudomonadati</taxon>
        <taxon>Planctomycetota</taxon>
        <taxon>Planctomycetia</taxon>
        <taxon>Pirellulales</taxon>
        <taxon>Pirellulaceae</taxon>
        <taxon>Rhodopirellula</taxon>
    </lineage>
</organism>
<protein>
    <submittedName>
        <fullName evidence="2">Signal peptide protein</fullName>
    </submittedName>
</protein>
<dbReference type="PATRIC" id="fig|1263867.3.peg.692"/>
<dbReference type="SUPFAM" id="SSF50998">
    <property type="entry name" value="Quinoprotein alcohol dehydrogenase-like"/>
    <property type="match status" value="1"/>
</dbReference>
<dbReference type="InterPro" id="IPR015915">
    <property type="entry name" value="Kelch-typ_b-propeller"/>
</dbReference>
<dbReference type="Gene3D" id="2.120.10.80">
    <property type="entry name" value="Kelch-type beta propeller"/>
    <property type="match status" value="1"/>
</dbReference>
<gene>
    <name evidence="2" type="ORF">RE6C_00642</name>
</gene>
<feature type="signal peptide" evidence="1">
    <location>
        <begin position="1"/>
        <end position="30"/>
    </location>
</feature>
<keyword evidence="1" id="KW-0732">Signal</keyword>
<dbReference type="Proteomes" id="UP000011529">
    <property type="component" value="Unassembled WGS sequence"/>
</dbReference>
<evidence type="ECO:0000313" key="2">
    <source>
        <dbReference type="EMBL" id="EMB18648.1"/>
    </source>
</evidence>
<comment type="caution">
    <text evidence="2">The sequence shown here is derived from an EMBL/GenBank/DDBJ whole genome shotgun (WGS) entry which is preliminary data.</text>
</comment>
<name>M2BAF1_9BACT</name>
<proteinExistence type="predicted"/>
<dbReference type="RefSeq" id="WP_008653771.1">
    <property type="nucleotide sequence ID" value="NZ_ANMO01000030.1"/>
</dbReference>
<dbReference type="AlphaFoldDB" id="M2BAF1"/>
<keyword evidence="3" id="KW-1185">Reference proteome</keyword>
<sequence length="280" mass="30625">MPCNQLNHQSRFFASLLVLSSLILASSLVAQDADSSGNQSAFTAEPFQVTCEGTYPHHLQGVCSDEASIYWSFTTTLVKTDLDGKVLKKIPVANHHGDLCFRDGKIYVAVNLGKFNDPAGNADSWVYVYDAESLKEIARHETQEVFHGAGGIGHRDGHFYVVGGLPDSVEENYVYEYDNEFQFVKKHVVASGHTHLGIQSATFAHNRWWFGCYGSPAVTLVTDADFQMKGRHELNCSLGIEGLADGRLLVASGRCDKENGCSGKILSAQPSATEGFQVQE</sequence>
<dbReference type="EMBL" id="ANMO01000030">
    <property type="protein sequence ID" value="EMB18648.1"/>
    <property type="molecule type" value="Genomic_DNA"/>
</dbReference>